<dbReference type="SMART" id="SM00919">
    <property type="entry name" value="Malic_M"/>
    <property type="match status" value="1"/>
</dbReference>
<dbReference type="Pfam" id="PF00390">
    <property type="entry name" value="malic"/>
    <property type="match status" value="1"/>
</dbReference>
<evidence type="ECO:0000313" key="7">
    <source>
        <dbReference type="EMBL" id="MEK9499937.1"/>
    </source>
</evidence>
<dbReference type="Proteomes" id="UP001484239">
    <property type="component" value="Unassembled WGS sequence"/>
</dbReference>
<dbReference type="GO" id="GO:0004473">
    <property type="term" value="F:malate dehydrogenase (decarboxylating) (NADP+) activity"/>
    <property type="evidence" value="ECO:0007669"/>
    <property type="project" value="UniProtKB-EC"/>
</dbReference>
<dbReference type="CDD" id="cd05311">
    <property type="entry name" value="NAD_bind_2_malic_enz"/>
    <property type="match status" value="1"/>
</dbReference>
<dbReference type="InterPro" id="IPR051674">
    <property type="entry name" value="Malate_Decarboxylase"/>
</dbReference>
<name>A0ABU9E5C1_9BACT</name>
<dbReference type="SUPFAM" id="SSF53223">
    <property type="entry name" value="Aminoacid dehydrogenase-like, N-terminal domain"/>
    <property type="match status" value="1"/>
</dbReference>
<comment type="similarity">
    <text evidence="2">In the C-terminal section; belongs to the phosphate acetyltransferase and butyryltransferase family.</text>
</comment>
<dbReference type="InterPro" id="IPR046346">
    <property type="entry name" value="Aminoacid_DH-like_N_sf"/>
</dbReference>
<dbReference type="InterPro" id="IPR012302">
    <property type="entry name" value="Malic_NAD-bd"/>
</dbReference>
<sequence>MEDRRTDALAYHREGRPGKIEVVPTKSVSTWRDLSLAYSPGVAEPCREIYANPLDAFQYTARGNLVAVVSNGTAVLGLGNIGPLASKPVMEGKGVLFKRFAGIDVFDIEIDAPTADDVIRFCEMLEPTVGGINLEDIRSPDCFVIEKELKERLDIPVFHDDQHGTAIIGGAALLNALELVGKKLDEVRIVFSGAGASALATASHLLRLGADPAKLIMCDADGPVYKGRDTDMNPYKERFAADTPHRTLAEAMAGADVFVGLSVARVVTREMVASMAADPIIFALANPDPEILPEEVEAVRDDAIIATGRSDYPNQVNNVLGFPFIFRGALDVRATVVNEEMMMAATRALAELARADVPEAVRTAYDDEPIAFGRDYLIPKPVDSRVLFHVAPAVAEAAMRTGVARIDVDLDEYVDRLRASLGPGREVMRWMTARARKRPARVVLPEGHNETIIRAAAQMVEEGVCQPVLLGRPERVREKAAMFGVDLRGVEIVYAAPLDEQRHAYADILFERRARKGLTRAEARWNLYKPIYYAASMVANGDADAVVAGVEANYPEILRPALQVIGVEPGVERVAGLHMVAFPNRELLFFADTTVNIEPDAETLARIALLSARFVRELGIQPRIGMISFSNFGSARHPESEKVAQAVRILHREDPDLEVDGEMQVDTAVGRRKLDSIYPFSQLTAAANVLVFPGLSAANSAYKLLDSLGRAEVIGPVLLGMARPVHILQRGSSQQDVLNLATVASVDAQARRDHS</sequence>
<dbReference type="EC" id="1.1.1.40" evidence="7"/>
<keyword evidence="4" id="KW-0511">Multifunctional enzyme</keyword>
<dbReference type="EMBL" id="JBBHLI010000001">
    <property type="protein sequence ID" value="MEK9499937.1"/>
    <property type="molecule type" value="Genomic_DNA"/>
</dbReference>
<dbReference type="PANTHER" id="PTHR43237">
    <property type="entry name" value="NADP-DEPENDENT MALIC ENZYME"/>
    <property type="match status" value="1"/>
</dbReference>
<dbReference type="SUPFAM" id="SSF51735">
    <property type="entry name" value="NAD(P)-binding Rossmann-fold domains"/>
    <property type="match status" value="1"/>
</dbReference>
<reference evidence="7 8" key="1">
    <citation type="submission" date="2024-02" db="EMBL/GenBank/DDBJ databases">
        <title>A novel Gemmatimonadota bacterium.</title>
        <authorList>
            <person name="Du Z.-J."/>
            <person name="Ye Y.-Q."/>
        </authorList>
    </citation>
    <scope>NUCLEOTIDE SEQUENCE [LARGE SCALE GENOMIC DNA]</scope>
    <source>
        <strain evidence="7 8">DH-20</strain>
    </source>
</reference>
<dbReference type="Gene3D" id="3.40.50.10380">
    <property type="entry name" value="Malic enzyme, N-terminal domain"/>
    <property type="match status" value="1"/>
</dbReference>
<keyword evidence="8" id="KW-1185">Reference proteome</keyword>
<evidence type="ECO:0000256" key="2">
    <source>
        <dbReference type="ARBA" id="ARBA00008756"/>
    </source>
</evidence>
<dbReference type="SMART" id="SM01274">
    <property type="entry name" value="malic"/>
    <property type="match status" value="1"/>
</dbReference>
<dbReference type="InterPro" id="IPR012188">
    <property type="entry name" value="ME_PTA"/>
</dbReference>
<dbReference type="RefSeq" id="WP_405277897.1">
    <property type="nucleotide sequence ID" value="NZ_CP144380.1"/>
</dbReference>
<comment type="caution">
    <text evidence="7">The sequence shown here is derived from an EMBL/GenBank/DDBJ whole genome shotgun (WGS) entry which is preliminary data.</text>
</comment>
<dbReference type="InterPro" id="IPR012301">
    <property type="entry name" value="Malic_N_dom"/>
</dbReference>
<evidence type="ECO:0000256" key="3">
    <source>
        <dbReference type="ARBA" id="ARBA00023002"/>
    </source>
</evidence>
<evidence type="ECO:0000256" key="4">
    <source>
        <dbReference type="ARBA" id="ARBA00023268"/>
    </source>
</evidence>
<dbReference type="Gene3D" id="3.40.50.10950">
    <property type="match status" value="1"/>
</dbReference>
<evidence type="ECO:0000313" key="8">
    <source>
        <dbReference type="Proteomes" id="UP001484239"/>
    </source>
</evidence>
<evidence type="ECO:0000256" key="1">
    <source>
        <dbReference type="ARBA" id="ARBA00007686"/>
    </source>
</evidence>
<dbReference type="InterPro" id="IPR045213">
    <property type="entry name" value="Malic_NAD-bd_bact_type"/>
</dbReference>
<protein>
    <submittedName>
        <fullName evidence="7">NADP-dependent malic enzyme</fullName>
        <ecNumber evidence="7">1.1.1.40</ecNumber>
    </submittedName>
</protein>
<feature type="domain" description="Malic enzyme NAD-binding" evidence="5">
    <location>
        <begin position="162"/>
        <end position="399"/>
    </location>
</feature>
<dbReference type="PIRSF" id="PIRSF036684">
    <property type="entry name" value="ME_PTA"/>
    <property type="match status" value="1"/>
</dbReference>
<comment type="similarity">
    <text evidence="1">In the N-terminal section; belongs to the malic enzymes family.</text>
</comment>
<dbReference type="SUPFAM" id="SSF53659">
    <property type="entry name" value="Isocitrate/Isopropylmalate dehydrogenase-like"/>
    <property type="match status" value="1"/>
</dbReference>
<dbReference type="InterPro" id="IPR042112">
    <property type="entry name" value="P_AcTrfase_dom2"/>
</dbReference>
<dbReference type="InterPro" id="IPR042113">
    <property type="entry name" value="P_AcTrfase_dom1"/>
</dbReference>
<dbReference type="InterPro" id="IPR037062">
    <property type="entry name" value="Malic_N_dom_sf"/>
</dbReference>
<dbReference type="Gene3D" id="3.40.50.10750">
    <property type="entry name" value="Isocitrate/Isopropylmalate dehydrogenase-like"/>
    <property type="match status" value="1"/>
</dbReference>
<dbReference type="InterPro" id="IPR002505">
    <property type="entry name" value="PTA_PTB"/>
</dbReference>
<dbReference type="Pfam" id="PF01515">
    <property type="entry name" value="PTA_PTB"/>
    <property type="match status" value="1"/>
</dbReference>
<organism evidence="7 8">
    <name type="scientific">Gaopeijia maritima</name>
    <dbReference type="NCBI Taxonomy" id="3119007"/>
    <lineage>
        <taxon>Bacteria</taxon>
        <taxon>Pseudomonadati</taxon>
        <taxon>Gemmatimonadota</taxon>
        <taxon>Longimicrobiia</taxon>
        <taxon>Gaopeijiales</taxon>
        <taxon>Gaopeijiaceae</taxon>
        <taxon>Gaopeijia</taxon>
    </lineage>
</organism>
<dbReference type="InterPro" id="IPR036291">
    <property type="entry name" value="NAD(P)-bd_dom_sf"/>
</dbReference>
<evidence type="ECO:0000259" key="5">
    <source>
        <dbReference type="SMART" id="SM00919"/>
    </source>
</evidence>
<feature type="domain" description="Malic enzyme N-terminal" evidence="6">
    <location>
        <begin position="17"/>
        <end position="150"/>
    </location>
</feature>
<dbReference type="Gene3D" id="3.40.50.720">
    <property type="entry name" value="NAD(P)-binding Rossmann-like Domain"/>
    <property type="match status" value="1"/>
</dbReference>
<proteinExistence type="inferred from homology"/>
<dbReference type="PANTHER" id="PTHR43237:SF4">
    <property type="entry name" value="NADP-DEPENDENT MALIC ENZYME"/>
    <property type="match status" value="1"/>
</dbReference>
<keyword evidence="3 7" id="KW-0560">Oxidoreductase</keyword>
<gene>
    <name evidence="7" type="ORF">WI372_02935</name>
</gene>
<evidence type="ECO:0000259" key="6">
    <source>
        <dbReference type="SMART" id="SM01274"/>
    </source>
</evidence>
<dbReference type="Pfam" id="PF03949">
    <property type="entry name" value="Malic_M"/>
    <property type="match status" value="1"/>
</dbReference>
<accession>A0ABU9E5C1</accession>